<proteinExistence type="inferred from homology"/>
<feature type="transmembrane region" description="Helical" evidence="6">
    <location>
        <begin position="36"/>
        <end position="57"/>
    </location>
</feature>
<name>A0AAW5K603_9BACT</name>
<dbReference type="EMBL" id="JANFYT010000007">
    <property type="protein sequence ID" value="MCQ4813667.1"/>
    <property type="molecule type" value="Genomic_DNA"/>
</dbReference>
<evidence type="ECO:0000256" key="2">
    <source>
        <dbReference type="ARBA" id="ARBA00009773"/>
    </source>
</evidence>
<evidence type="ECO:0000256" key="5">
    <source>
        <dbReference type="ARBA" id="ARBA00023136"/>
    </source>
</evidence>
<keyword evidence="3 6" id="KW-0812">Transmembrane</keyword>
<dbReference type="InterPro" id="IPR002549">
    <property type="entry name" value="AI-2E-like"/>
</dbReference>
<feature type="transmembrane region" description="Helical" evidence="6">
    <location>
        <begin position="12"/>
        <end position="30"/>
    </location>
</feature>
<dbReference type="Proteomes" id="UP001205919">
    <property type="component" value="Unassembled WGS sequence"/>
</dbReference>
<dbReference type="RefSeq" id="WP_008708508.1">
    <property type="nucleotide sequence ID" value="NZ_CABKQM010000001.1"/>
</dbReference>
<evidence type="ECO:0000256" key="6">
    <source>
        <dbReference type="SAM" id="Phobius"/>
    </source>
</evidence>
<feature type="transmembrane region" description="Helical" evidence="6">
    <location>
        <begin position="171"/>
        <end position="189"/>
    </location>
</feature>
<evidence type="ECO:0000256" key="1">
    <source>
        <dbReference type="ARBA" id="ARBA00004141"/>
    </source>
</evidence>
<keyword evidence="5 6" id="KW-0472">Membrane</keyword>
<reference evidence="7 8" key="1">
    <citation type="submission" date="2022-06" db="EMBL/GenBank/DDBJ databases">
        <title>Isolation of gut microbiota from human fecal samples.</title>
        <authorList>
            <person name="Pamer E.G."/>
            <person name="Barat B."/>
            <person name="Waligurski E."/>
            <person name="Medina S."/>
            <person name="Paddock L."/>
            <person name="Mostad J."/>
        </authorList>
    </citation>
    <scope>NUCLEOTIDE SEQUENCE [LARGE SCALE GENOMIC DNA]</scope>
    <source>
        <strain evidence="7 8">DFI.9.90</strain>
    </source>
</reference>
<keyword evidence="4 6" id="KW-1133">Transmembrane helix</keyword>
<protein>
    <submittedName>
        <fullName evidence="7">AI-2E family transporter</fullName>
    </submittedName>
</protein>
<accession>A0AAW5K603</accession>
<gene>
    <name evidence="7" type="ORF">NE630_04405</name>
</gene>
<organism evidence="7 8">
    <name type="scientific">Cloacibacillus evryensis</name>
    <dbReference type="NCBI Taxonomy" id="508460"/>
    <lineage>
        <taxon>Bacteria</taxon>
        <taxon>Thermotogati</taxon>
        <taxon>Synergistota</taxon>
        <taxon>Synergistia</taxon>
        <taxon>Synergistales</taxon>
        <taxon>Synergistaceae</taxon>
        <taxon>Cloacibacillus</taxon>
    </lineage>
</organism>
<feature type="transmembrane region" description="Helical" evidence="6">
    <location>
        <begin position="224"/>
        <end position="246"/>
    </location>
</feature>
<feature type="transmembrane region" description="Helical" evidence="6">
    <location>
        <begin position="252"/>
        <end position="281"/>
    </location>
</feature>
<keyword evidence="8" id="KW-1185">Reference proteome</keyword>
<evidence type="ECO:0000313" key="8">
    <source>
        <dbReference type="Proteomes" id="UP001205919"/>
    </source>
</evidence>
<dbReference type="PANTHER" id="PTHR21716">
    <property type="entry name" value="TRANSMEMBRANE PROTEIN"/>
    <property type="match status" value="1"/>
</dbReference>
<dbReference type="GO" id="GO:0016020">
    <property type="term" value="C:membrane"/>
    <property type="evidence" value="ECO:0007669"/>
    <property type="project" value="UniProtKB-SubCell"/>
</dbReference>
<evidence type="ECO:0000256" key="3">
    <source>
        <dbReference type="ARBA" id="ARBA00022692"/>
    </source>
</evidence>
<comment type="caution">
    <text evidence="7">The sequence shown here is derived from an EMBL/GenBank/DDBJ whole genome shotgun (WGS) entry which is preliminary data.</text>
</comment>
<feature type="transmembrane region" description="Helical" evidence="6">
    <location>
        <begin position="69"/>
        <end position="90"/>
    </location>
</feature>
<dbReference type="Pfam" id="PF01594">
    <property type="entry name" value="AI-2E_transport"/>
    <property type="match status" value="1"/>
</dbReference>
<evidence type="ECO:0000256" key="4">
    <source>
        <dbReference type="ARBA" id="ARBA00022989"/>
    </source>
</evidence>
<feature type="transmembrane region" description="Helical" evidence="6">
    <location>
        <begin position="288"/>
        <end position="306"/>
    </location>
</feature>
<dbReference type="AlphaFoldDB" id="A0AAW5K603"/>
<sequence length="369" mass="40835">MRPHEESVNFFGGDNMPFIIFFVLFAFLAWDITAPISTPILWAAVLSFISMPIYRLISRRLMRNRFPSVASGVTLALLLLICIVPVLYALSTLGSEAAGMGAKFSQLLAKIQHQAYSGRDFDFPAWLPLWAADYLTSFLENSDAVKTALQFFAQWSAKFLSSLSAHIIEQGSSFILNAMIATMISFFFIRDGEKIVNYVKSVVPLSPEENEAFFFRTGSILNSIVYGIILTVALQALVGGVGWWFVGLGSPALFGMLMFFFGMFPAGTAVVWVPGSIYLALTGDIKNAAILFVWGLLVVGTIDNLLRPFLISGGRSGRGEIPTLLIIMGLFGGVMVWGFLGIFVGPLILVLFISVCDLYRKRWLRRQER</sequence>
<feature type="transmembrane region" description="Helical" evidence="6">
    <location>
        <begin position="326"/>
        <end position="359"/>
    </location>
</feature>
<dbReference type="PANTHER" id="PTHR21716:SF4">
    <property type="entry name" value="TRANSMEMBRANE PROTEIN 245"/>
    <property type="match status" value="1"/>
</dbReference>
<comment type="similarity">
    <text evidence="2">Belongs to the autoinducer-2 exporter (AI-2E) (TC 2.A.86) family.</text>
</comment>
<comment type="subcellular location">
    <subcellularLocation>
        <location evidence="1">Membrane</location>
        <topology evidence="1">Multi-pass membrane protein</topology>
    </subcellularLocation>
</comment>
<evidence type="ECO:0000313" key="7">
    <source>
        <dbReference type="EMBL" id="MCQ4813667.1"/>
    </source>
</evidence>